<dbReference type="STRING" id="489703.SAMN04488038_11153"/>
<name>A0A1H9J7W2_9GAMM</name>
<reference evidence="4 5" key="1">
    <citation type="submission" date="2016-10" db="EMBL/GenBank/DDBJ databases">
        <authorList>
            <person name="de Groot N.N."/>
        </authorList>
    </citation>
    <scope>NUCLEOTIDE SEQUENCE [LARGE SCALE GENOMIC DNA]</scope>
    <source>
        <strain evidence="4 5">DSM 25927</strain>
    </source>
</reference>
<protein>
    <submittedName>
        <fullName evidence="4">Acetyl esterase/lipase</fullName>
    </submittedName>
</protein>
<dbReference type="AlphaFoldDB" id="A0A1H9J7W2"/>
<evidence type="ECO:0000313" key="5">
    <source>
        <dbReference type="Proteomes" id="UP000199233"/>
    </source>
</evidence>
<dbReference type="PANTHER" id="PTHR48081">
    <property type="entry name" value="AB HYDROLASE SUPERFAMILY PROTEIN C4A8.06C"/>
    <property type="match status" value="1"/>
</dbReference>
<evidence type="ECO:0000256" key="2">
    <source>
        <dbReference type="ARBA" id="ARBA00022801"/>
    </source>
</evidence>
<dbReference type="PANTHER" id="PTHR48081:SF30">
    <property type="entry name" value="ACETYL-HYDROLASE LIPR-RELATED"/>
    <property type="match status" value="1"/>
</dbReference>
<evidence type="ECO:0000256" key="1">
    <source>
        <dbReference type="ARBA" id="ARBA00010515"/>
    </source>
</evidence>
<gene>
    <name evidence="4" type="ORF">SAMN04488038_11153</name>
</gene>
<proteinExistence type="inferred from homology"/>
<evidence type="ECO:0000259" key="3">
    <source>
        <dbReference type="Pfam" id="PF07859"/>
    </source>
</evidence>
<dbReference type="GO" id="GO:0004806">
    <property type="term" value="F:triacylglycerol lipase activity"/>
    <property type="evidence" value="ECO:0007669"/>
    <property type="project" value="TreeGrafter"/>
</dbReference>
<accession>A0A1H9J7W2</accession>
<organism evidence="4 5">
    <name type="scientific">Solimonas aquatica</name>
    <dbReference type="NCBI Taxonomy" id="489703"/>
    <lineage>
        <taxon>Bacteria</taxon>
        <taxon>Pseudomonadati</taxon>
        <taxon>Pseudomonadota</taxon>
        <taxon>Gammaproteobacteria</taxon>
        <taxon>Nevskiales</taxon>
        <taxon>Nevskiaceae</taxon>
        <taxon>Solimonas</taxon>
    </lineage>
</organism>
<dbReference type="Proteomes" id="UP000199233">
    <property type="component" value="Unassembled WGS sequence"/>
</dbReference>
<comment type="similarity">
    <text evidence="1">Belongs to the 'GDXG' lipolytic enzyme family.</text>
</comment>
<dbReference type="OrthoDB" id="9806180at2"/>
<dbReference type="SUPFAM" id="SSF53474">
    <property type="entry name" value="alpha/beta-Hydrolases"/>
    <property type="match status" value="1"/>
</dbReference>
<dbReference type="Pfam" id="PF07859">
    <property type="entry name" value="Abhydrolase_3"/>
    <property type="match status" value="1"/>
</dbReference>
<dbReference type="EMBL" id="FOFS01000011">
    <property type="protein sequence ID" value="SEQ82974.1"/>
    <property type="molecule type" value="Genomic_DNA"/>
</dbReference>
<dbReference type="InterPro" id="IPR029058">
    <property type="entry name" value="AB_hydrolase_fold"/>
</dbReference>
<feature type="domain" description="Alpha/beta hydrolase fold-3" evidence="3">
    <location>
        <begin position="91"/>
        <end position="295"/>
    </location>
</feature>
<evidence type="ECO:0000313" key="4">
    <source>
        <dbReference type="EMBL" id="SEQ82974.1"/>
    </source>
</evidence>
<dbReference type="RefSeq" id="WP_093287480.1">
    <property type="nucleotide sequence ID" value="NZ_FOFS01000011.1"/>
</dbReference>
<dbReference type="Gene3D" id="3.40.50.1820">
    <property type="entry name" value="alpha/beta hydrolase"/>
    <property type="match status" value="1"/>
</dbReference>
<keyword evidence="5" id="KW-1185">Reference proteome</keyword>
<dbReference type="InterPro" id="IPR050300">
    <property type="entry name" value="GDXG_lipolytic_enzyme"/>
</dbReference>
<keyword evidence="2" id="KW-0378">Hydrolase</keyword>
<dbReference type="InterPro" id="IPR013094">
    <property type="entry name" value="AB_hydrolase_3"/>
</dbReference>
<sequence length="326" mass="34928">MQPQLDYTVREVAIGLRSRLIIWLMRCLLRPWLARIVTGKSASLIGAQLLTAAQALPRGLPLQPRYELLGAQQPVPGHVFGELGEPGGSVLLWLHGGAFLLPAAPSAHLATLSRLCQRLGVACFVPDYRLAPHARFPAGLDDCERAYRLLLELGYAPGRIVLGGDSAGGNLLFGLLQRIRAAGLPMPAAAVALSPAAELSRAHAPPSRLRNRKRDALLSVKDLSAIRESYVGAADASDPQVSPVYADFQGFPPLLLLASDAEILCDDAVLLAARARRAGVEVRLDIWPVLPHAFPLFAASLREARAALDDIAAFLQDKLAAPRRAA</sequence>